<feature type="compositionally biased region" description="Basic and acidic residues" evidence="1">
    <location>
        <begin position="1"/>
        <end position="19"/>
    </location>
</feature>
<accession>A0A163JG61</accession>
<feature type="compositionally biased region" description="Acidic residues" evidence="1">
    <location>
        <begin position="21"/>
        <end position="33"/>
    </location>
</feature>
<protein>
    <recommendedName>
        <fullName evidence="4">Ndc10 domain-containing protein</fullName>
    </recommendedName>
</protein>
<proteinExistence type="predicted"/>
<evidence type="ECO:0000313" key="2">
    <source>
        <dbReference type="EMBL" id="SAM01146.1"/>
    </source>
</evidence>
<reference evidence="2" key="1">
    <citation type="submission" date="2016-04" db="EMBL/GenBank/DDBJ databases">
        <authorList>
            <person name="Evans L.H."/>
            <person name="Alamgir A."/>
            <person name="Owens N."/>
            <person name="Weber N.D."/>
            <person name="Virtaneva K."/>
            <person name="Barbian K."/>
            <person name="Babar A."/>
            <person name="Rosenke K."/>
        </authorList>
    </citation>
    <scope>NUCLEOTIDE SEQUENCE [LARGE SCALE GENOMIC DNA]</scope>
    <source>
        <strain evidence="2">CBS 101.48</strain>
    </source>
</reference>
<feature type="region of interest" description="Disordered" evidence="1">
    <location>
        <begin position="1"/>
        <end position="36"/>
    </location>
</feature>
<dbReference type="Proteomes" id="UP000078561">
    <property type="component" value="Unassembled WGS sequence"/>
</dbReference>
<dbReference type="EMBL" id="LT553503">
    <property type="protein sequence ID" value="SAM01146.1"/>
    <property type="molecule type" value="Genomic_DNA"/>
</dbReference>
<dbReference type="InParanoid" id="A0A163JG61"/>
<evidence type="ECO:0000313" key="3">
    <source>
        <dbReference type="Proteomes" id="UP000078561"/>
    </source>
</evidence>
<evidence type="ECO:0008006" key="4">
    <source>
        <dbReference type="Google" id="ProtNLM"/>
    </source>
</evidence>
<name>A0A163JG61_ABSGL</name>
<keyword evidence="3" id="KW-1185">Reference proteome</keyword>
<gene>
    <name evidence="2" type="primary">ABSGL_06883.1 scaffold 8678</name>
</gene>
<dbReference type="AlphaFoldDB" id="A0A163JG61"/>
<organism evidence="2">
    <name type="scientific">Absidia glauca</name>
    <name type="common">Pin mould</name>
    <dbReference type="NCBI Taxonomy" id="4829"/>
    <lineage>
        <taxon>Eukaryota</taxon>
        <taxon>Fungi</taxon>
        <taxon>Fungi incertae sedis</taxon>
        <taxon>Mucoromycota</taxon>
        <taxon>Mucoromycotina</taxon>
        <taxon>Mucoromycetes</taxon>
        <taxon>Mucorales</taxon>
        <taxon>Cunninghamellaceae</taxon>
        <taxon>Absidia</taxon>
    </lineage>
</organism>
<evidence type="ECO:0000256" key="1">
    <source>
        <dbReference type="SAM" id="MobiDB-lite"/>
    </source>
</evidence>
<sequence>MNERTNERPNERTNERTIGYDDNDEDNDDDDANADSTTASCALHSIEESHSRRSATITDTFTQLGRLCPPPFAWFLQQFSHFHYNPSPLTH</sequence>